<evidence type="ECO:0000313" key="3">
    <source>
        <dbReference type="Proteomes" id="UP000253744"/>
    </source>
</evidence>
<dbReference type="AlphaFoldDB" id="A0A345IFH1"/>
<name>A0A345IFH1_9DEIO</name>
<proteinExistence type="predicted"/>
<evidence type="ECO:0000259" key="1">
    <source>
        <dbReference type="Pfam" id="PF14096"/>
    </source>
</evidence>
<dbReference type="InterPro" id="IPR025369">
    <property type="entry name" value="DUF4274"/>
</dbReference>
<reference evidence="2 3" key="1">
    <citation type="submission" date="2018-07" db="EMBL/GenBank/DDBJ databases">
        <title>Complete Genome and Methylome Analysis of Deinococcus wulumuqiensis NEB 479.</title>
        <authorList>
            <person name="Fomenkov A."/>
            <person name="Luyten Y."/>
            <person name="Vincze T."/>
            <person name="Anton B.P."/>
            <person name="Clark T."/>
            <person name="Roberts R.J."/>
            <person name="Morgan R.D."/>
        </authorList>
    </citation>
    <scope>NUCLEOTIDE SEQUENCE [LARGE SCALE GENOMIC DNA]</scope>
    <source>
        <strain evidence="2 3">NEB 479</strain>
    </source>
</reference>
<accession>A0A345IFH1</accession>
<gene>
    <name evidence="2" type="ORF">DVJ83_03835</name>
</gene>
<dbReference type="Pfam" id="PF14096">
    <property type="entry name" value="DUF4274"/>
    <property type="match status" value="1"/>
</dbReference>
<dbReference type="EMBL" id="CP031158">
    <property type="protein sequence ID" value="AXG98443.1"/>
    <property type="molecule type" value="Genomic_DNA"/>
</dbReference>
<protein>
    <submittedName>
        <fullName evidence="2">DUF4274 domain-containing protein</fullName>
    </submittedName>
</protein>
<dbReference type="KEGG" id="dwu:DVJ83_03835"/>
<dbReference type="Proteomes" id="UP000253744">
    <property type="component" value="Chromosome"/>
</dbReference>
<organism evidence="2 3">
    <name type="scientific">Deinococcus wulumuqiensis</name>
    <dbReference type="NCBI Taxonomy" id="980427"/>
    <lineage>
        <taxon>Bacteria</taxon>
        <taxon>Thermotogati</taxon>
        <taxon>Deinococcota</taxon>
        <taxon>Deinococci</taxon>
        <taxon>Deinococcales</taxon>
        <taxon>Deinococcaceae</taxon>
        <taxon>Deinococcus</taxon>
    </lineage>
</organism>
<evidence type="ECO:0000313" key="2">
    <source>
        <dbReference type="EMBL" id="AXG98443.1"/>
    </source>
</evidence>
<feature type="domain" description="DUF4274" evidence="1">
    <location>
        <begin position="20"/>
        <end position="86"/>
    </location>
</feature>
<dbReference type="RefSeq" id="WP_114671459.1">
    <property type="nucleotide sequence ID" value="NZ_CP031158.1"/>
</dbReference>
<sequence>MNRYTRTVINYLRNAPDEHWISYVCQSNDDANKDVLAWMIEQPRMPDSAALALYWMMDPVFFLKVEDEKDIWDKVDYEIVRTLERGLLEVAYKAAAFGFDPRKDRIMGEDWVTSQGFYLKEGTSIPPQLLEAIDRPQLDPATLPDGNEGLPEYVLADMYDWEEE</sequence>